<comment type="caution">
    <text evidence="2">The sequence shown here is derived from an EMBL/GenBank/DDBJ whole genome shotgun (WGS) entry which is preliminary data.</text>
</comment>
<evidence type="ECO:0000313" key="3">
    <source>
        <dbReference type="Proteomes" id="UP000284842"/>
    </source>
</evidence>
<gene>
    <name evidence="2" type="ORF">CVT24_004882</name>
</gene>
<name>A0A409VD86_9AGAR</name>
<keyword evidence="3" id="KW-1185">Reference proteome</keyword>
<feature type="compositionally biased region" description="Polar residues" evidence="1">
    <location>
        <begin position="9"/>
        <end position="21"/>
    </location>
</feature>
<evidence type="ECO:0000313" key="2">
    <source>
        <dbReference type="EMBL" id="PPQ63585.1"/>
    </source>
</evidence>
<dbReference type="EMBL" id="NHTK01006118">
    <property type="protein sequence ID" value="PPQ63585.1"/>
    <property type="molecule type" value="Genomic_DNA"/>
</dbReference>
<dbReference type="OrthoDB" id="10426503at2759"/>
<organism evidence="2 3">
    <name type="scientific">Panaeolus cyanescens</name>
    <dbReference type="NCBI Taxonomy" id="181874"/>
    <lineage>
        <taxon>Eukaryota</taxon>
        <taxon>Fungi</taxon>
        <taxon>Dikarya</taxon>
        <taxon>Basidiomycota</taxon>
        <taxon>Agaricomycotina</taxon>
        <taxon>Agaricomycetes</taxon>
        <taxon>Agaricomycetidae</taxon>
        <taxon>Agaricales</taxon>
        <taxon>Agaricineae</taxon>
        <taxon>Galeropsidaceae</taxon>
        <taxon>Panaeolus</taxon>
    </lineage>
</organism>
<dbReference type="Proteomes" id="UP000284842">
    <property type="component" value="Unassembled WGS sequence"/>
</dbReference>
<dbReference type="AlphaFoldDB" id="A0A409VD86"/>
<protein>
    <submittedName>
        <fullName evidence="2">Uncharacterized protein</fullName>
    </submittedName>
</protein>
<feature type="region of interest" description="Disordered" evidence="1">
    <location>
        <begin position="155"/>
        <end position="178"/>
    </location>
</feature>
<reference evidence="2 3" key="1">
    <citation type="journal article" date="2018" name="Evol. Lett.">
        <title>Horizontal gene cluster transfer increased hallucinogenic mushroom diversity.</title>
        <authorList>
            <person name="Reynolds H.T."/>
            <person name="Vijayakumar V."/>
            <person name="Gluck-Thaler E."/>
            <person name="Korotkin H.B."/>
            <person name="Matheny P.B."/>
            <person name="Slot J.C."/>
        </authorList>
    </citation>
    <scope>NUCLEOTIDE SEQUENCE [LARGE SCALE GENOMIC DNA]</scope>
    <source>
        <strain evidence="2 3">2629</strain>
    </source>
</reference>
<proteinExistence type="predicted"/>
<dbReference type="InParanoid" id="A0A409VD86"/>
<evidence type="ECO:0000256" key="1">
    <source>
        <dbReference type="SAM" id="MobiDB-lite"/>
    </source>
</evidence>
<feature type="compositionally biased region" description="Acidic residues" evidence="1">
    <location>
        <begin position="164"/>
        <end position="178"/>
    </location>
</feature>
<sequence>MPGFHTAFRQDSPNRQISDGLQNKKRTLTPTSSRPGTPDTFESEAARYRNISRPGTPSSVRSRKFTTPGPSPRLSPENRKPVVRDIKQWGLVWDSDAEDFATVPYTDSPKSINSVPEDVDILDEFAFVLEESDSTPMLELFEELFERQSLNTLVEGKPSKTAEQEDPDSSFLEFEEDS</sequence>
<accession>A0A409VD86</accession>
<feature type="region of interest" description="Disordered" evidence="1">
    <location>
        <begin position="1"/>
        <end position="81"/>
    </location>
</feature>